<feature type="domain" description="LysM" evidence="3">
    <location>
        <begin position="424"/>
        <end position="468"/>
    </location>
</feature>
<name>A0ABP3NZY9_9GAMM</name>
<dbReference type="InterPro" id="IPR023346">
    <property type="entry name" value="Lysozyme-like_dom_sf"/>
</dbReference>
<dbReference type="Gene3D" id="1.10.530.10">
    <property type="match status" value="1"/>
</dbReference>
<feature type="chain" id="PRO_5047515320" evidence="2">
    <location>
        <begin position="25"/>
        <end position="535"/>
    </location>
</feature>
<evidence type="ECO:0000313" key="5">
    <source>
        <dbReference type="Proteomes" id="UP001501169"/>
    </source>
</evidence>
<dbReference type="Pfam" id="PF01476">
    <property type="entry name" value="LysM"/>
    <property type="match status" value="3"/>
</dbReference>
<dbReference type="CDD" id="cd00118">
    <property type="entry name" value="LysM"/>
    <property type="match status" value="3"/>
</dbReference>
<dbReference type="RefSeq" id="WP_226766975.1">
    <property type="nucleotide sequence ID" value="NZ_BAAAEO010000003.1"/>
</dbReference>
<evidence type="ECO:0000259" key="3">
    <source>
        <dbReference type="PROSITE" id="PS51782"/>
    </source>
</evidence>
<protein>
    <submittedName>
        <fullName evidence="4">LysM peptidoglycan-binding domain-containing protein</fullName>
    </submittedName>
</protein>
<keyword evidence="2" id="KW-0732">Signal</keyword>
<sequence>MLLRISAVAAAVLLAGCVSNNSSVEPEQAEKTPVVKTNSKPADFHKQAASAEQIAYRLWNQNTGNVEEQLPDATELEDLWQRIQFQLTFNVPQTRPIVEQRNFYSSHQAYLDRVAGRAQPFLHYIVQELEKRNMPLELALLPIVESAFDPFAYSHAAAAGMWQFMPATGKRFGLKQNFWYDGRRDVIASTRAALDYLQYLHDKLEGDWLNAIAAYNSGEGRILNAIKRNKKRRLPTDFWSLDLPAETTAYVPKLLALVDILKRPDEFDIVWKFIANEPKIDVVEIKTQIDLAIAAEMAGMNVSELQALNPGFNQWATDPDGPHYLVLPRQQVPAFQQKLSQATSQQLLRWKRYIVAKGDTLGKIAQQHNSNIAALQRINKLSGNTIRLGQALLIPVAADNESNYELSAPNRIAKAQQQNSGNRVDYTVQQGDTLWDISREHKVTVEQLTKWNNIAKRSALKPGQKLAIWQQDSTASVAGVSRTVNYKVRKGDSLARIAQRFSVTVSDIVKWNKIDTNNYLQPGQQLKLLLNITQV</sequence>
<dbReference type="SUPFAM" id="SSF54106">
    <property type="entry name" value="LysM domain"/>
    <property type="match status" value="3"/>
</dbReference>
<dbReference type="Pfam" id="PF01464">
    <property type="entry name" value="SLT"/>
    <property type="match status" value="1"/>
</dbReference>
<dbReference type="EMBL" id="BAAAEO010000003">
    <property type="protein sequence ID" value="GAA0554535.1"/>
    <property type="molecule type" value="Genomic_DNA"/>
</dbReference>
<accession>A0ABP3NZY9</accession>
<dbReference type="PANTHER" id="PTHR33734">
    <property type="entry name" value="LYSM DOMAIN-CONTAINING GPI-ANCHORED PROTEIN 2"/>
    <property type="match status" value="1"/>
</dbReference>
<dbReference type="Gene3D" id="3.10.350.10">
    <property type="entry name" value="LysM domain"/>
    <property type="match status" value="3"/>
</dbReference>
<dbReference type="InterPro" id="IPR036779">
    <property type="entry name" value="LysM_dom_sf"/>
</dbReference>
<organism evidence="4 5">
    <name type="scientific">Rheinheimera aquimaris</name>
    <dbReference type="NCBI Taxonomy" id="412437"/>
    <lineage>
        <taxon>Bacteria</taxon>
        <taxon>Pseudomonadati</taxon>
        <taxon>Pseudomonadota</taxon>
        <taxon>Gammaproteobacteria</taxon>
        <taxon>Chromatiales</taxon>
        <taxon>Chromatiaceae</taxon>
        <taxon>Rheinheimera</taxon>
    </lineage>
</organism>
<dbReference type="PANTHER" id="PTHR33734:SF22">
    <property type="entry name" value="MEMBRANE-BOUND LYTIC MUREIN TRANSGLYCOSYLASE D"/>
    <property type="match status" value="1"/>
</dbReference>
<reference evidence="5" key="1">
    <citation type="journal article" date="2019" name="Int. J. Syst. Evol. Microbiol.">
        <title>The Global Catalogue of Microorganisms (GCM) 10K type strain sequencing project: providing services to taxonomists for standard genome sequencing and annotation.</title>
        <authorList>
            <consortium name="The Broad Institute Genomics Platform"/>
            <consortium name="The Broad Institute Genome Sequencing Center for Infectious Disease"/>
            <person name="Wu L."/>
            <person name="Ma J."/>
        </authorList>
    </citation>
    <scope>NUCLEOTIDE SEQUENCE [LARGE SCALE GENOMIC DNA]</scope>
    <source>
        <strain evidence="5">JCM 14331</strain>
    </source>
</reference>
<dbReference type="CDD" id="cd16894">
    <property type="entry name" value="MltD-like"/>
    <property type="match status" value="1"/>
</dbReference>
<dbReference type="InterPro" id="IPR008258">
    <property type="entry name" value="Transglycosylase_SLT_dom_1"/>
</dbReference>
<comment type="similarity">
    <text evidence="1">Belongs to the transglycosylase Slt family.</text>
</comment>
<dbReference type="InterPro" id="IPR018392">
    <property type="entry name" value="LysM"/>
</dbReference>
<comment type="caution">
    <text evidence="4">The sequence shown here is derived from an EMBL/GenBank/DDBJ whole genome shotgun (WGS) entry which is preliminary data.</text>
</comment>
<evidence type="ECO:0000256" key="1">
    <source>
        <dbReference type="ARBA" id="ARBA00007734"/>
    </source>
</evidence>
<dbReference type="InterPro" id="IPR000189">
    <property type="entry name" value="Transglyc_AS"/>
</dbReference>
<dbReference type="SMART" id="SM00257">
    <property type="entry name" value="LysM"/>
    <property type="match status" value="3"/>
</dbReference>
<gene>
    <name evidence="4" type="ORF">GCM10009098_22950</name>
</gene>
<dbReference type="PROSITE" id="PS00922">
    <property type="entry name" value="TRANSGLYCOSYLASE"/>
    <property type="match status" value="1"/>
</dbReference>
<dbReference type="PROSITE" id="PS51257">
    <property type="entry name" value="PROKAR_LIPOPROTEIN"/>
    <property type="match status" value="1"/>
</dbReference>
<feature type="signal peptide" evidence="2">
    <location>
        <begin position="1"/>
        <end position="24"/>
    </location>
</feature>
<feature type="domain" description="LysM" evidence="3">
    <location>
        <begin position="351"/>
        <end position="394"/>
    </location>
</feature>
<keyword evidence="5" id="KW-1185">Reference proteome</keyword>
<dbReference type="PROSITE" id="PS51782">
    <property type="entry name" value="LYSM"/>
    <property type="match status" value="3"/>
</dbReference>
<evidence type="ECO:0000256" key="2">
    <source>
        <dbReference type="SAM" id="SignalP"/>
    </source>
</evidence>
<feature type="domain" description="LysM" evidence="3">
    <location>
        <begin position="484"/>
        <end position="528"/>
    </location>
</feature>
<dbReference type="Proteomes" id="UP001501169">
    <property type="component" value="Unassembled WGS sequence"/>
</dbReference>
<proteinExistence type="inferred from homology"/>
<evidence type="ECO:0000313" key="4">
    <source>
        <dbReference type="EMBL" id="GAA0554535.1"/>
    </source>
</evidence>
<dbReference type="SUPFAM" id="SSF53955">
    <property type="entry name" value="Lysozyme-like"/>
    <property type="match status" value="1"/>
</dbReference>